<gene>
    <name evidence="1" type="ORF">IV87_GL000226</name>
</gene>
<dbReference type="EMBL" id="JQBY01000010">
    <property type="protein sequence ID" value="KRN82471.1"/>
    <property type="molecule type" value="Genomic_DNA"/>
</dbReference>
<organism evidence="1 2">
    <name type="scientific">Pediococcus ethanolidurans</name>
    <dbReference type="NCBI Taxonomy" id="319653"/>
    <lineage>
        <taxon>Bacteria</taxon>
        <taxon>Bacillati</taxon>
        <taxon>Bacillota</taxon>
        <taxon>Bacilli</taxon>
        <taxon>Lactobacillales</taxon>
        <taxon>Lactobacillaceae</taxon>
        <taxon>Pediococcus</taxon>
    </lineage>
</organism>
<protein>
    <submittedName>
        <fullName evidence="1">Uncharacterized protein</fullName>
    </submittedName>
</protein>
<evidence type="ECO:0000313" key="2">
    <source>
        <dbReference type="Proteomes" id="UP000051749"/>
    </source>
</evidence>
<dbReference type="RefSeq" id="WP_147156954.1">
    <property type="nucleotide sequence ID" value="NZ_BJYP01000005.1"/>
</dbReference>
<dbReference type="GeneID" id="76043593"/>
<dbReference type="AlphaFoldDB" id="A0A0R2K7L2"/>
<accession>A0A0R2K7L2</accession>
<reference evidence="1 2" key="1">
    <citation type="journal article" date="2015" name="Genome Announc.">
        <title>Expanding the biotechnology potential of lactobacilli through comparative genomics of 213 strains and associated genera.</title>
        <authorList>
            <person name="Sun Z."/>
            <person name="Harris H.M."/>
            <person name="McCann A."/>
            <person name="Guo C."/>
            <person name="Argimon S."/>
            <person name="Zhang W."/>
            <person name="Yang X."/>
            <person name="Jeffery I.B."/>
            <person name="Cooney J.C."/>
            <person name="Kagawa T.F."/>
            <person name="Liu W."/>
            <person name="Song Y."/>
            <person name="Salvetti E."/>
            <person name="Wrobel A."/>
            <person name="Rasinkangas P."/>
            <person name="Parkhill J."/>
            <person name="Rea M.C."/>
            <person name="O'Sullivan O."/>
            <person name="Ritari J."/>
            <person name="Douillard F.P."/>
            <person name="Paul Ross R."/>
            <person name="Yang R."/>
            <person name="Briner A.E."/>
            <person name="Felis G.E."/>
            <person name="de Vos W.M."/>
            <person name="Barrangou R."/>
            <person name="Klaenhammer T.R."/>
            <person name="Caufield P.W."/>
            <person name="Cui Y."/>
            <person name="Zhang H."/>
            <person name="O'Toole P.W."/>
        </authorList>
    </citation>
    <scope>NUCLEOTIDE SEQUENCE [LARGE SCALE GENOMIC DNA]</scope>
    <source>
        <strain evidence="1 2">DSM 22301</strain>
    </source>
</reference>
<dbReference type="OrthoDB" id="9765386at2"/>
<name>A0A0R2K7L2_9LACO</name>
<proteinExistence type="predicted"/>
<comment type="caution">
    <text evidence="1">The sequence shown here is derived from an EMBL/GenBank/DDBJ whole genome shotgun (WGS) entry which is preliminary data.</text>
</comment>
<evidence type="ECO:0000313" key="1">
    <source>
        <dbReference type="EMBL" id="KRN82471.1"/>
    </source>
</evidence>
<dbReference type="PATRIC" id="fig|319653.3.peg.232"/>
<sequence>MYNTAKEAKPKGSSYNWNELNIDQYGYSKQSSTKKQIAFEHDSVIGLWADVTGKKYPTKNG</sequence>
<dbReference type="Proteomes" id="UP000051749">
    <property type="component" value="Unassembled WGS sequence"/>
</dbReference>